<comment type="caution">
    <text evidence="11">The sequence shown here is derived from an EMBL/GenBank/DDBJ whole genome shotgun (WGS) entry which is preliminary data.</text>
</comment>
<dbReference type="InterPro" id="IPR000192">
    <property type="entry name" value="Aminotrans_V_dom"/>
</dbReference>
<dbReference type="GO" id="GO:0019265">
    <property type="term" value="P:glycine biosynthetic process, by transamination of glyoxylate"/>
    <property type="evidence" value="ECO:0007669"/>
    <property type="project" value="TreeGrafter"/>
</dbReference>
<feature type="binding site" evidence="6">
    <location>
        <position position="333"/>
    </location>
    <ligand>
        <name>substrate</name>
    </ligand>
</feature>
<keyword evidence="5 7" id="KW-0663">Pyridoxal phosphate</keyword>
<feature type="domain" description="Aminotransferase class V" evidence="10">
    <location>
        <begin position="5"/>
        <end position="326"/>
    </location>
</feature>
<evidence type="ECO:0000256" key="7">
    <source>
        <dbReference type="PIRSR" id="PIRSR000524-50"/>
    </source>
</evidence>
<dbReference type="PROSITE" id="PS00595">
    <property type="entry name" value="AA_TRANSFER_CLASS_5"/>
    <property type="match status" value="1"/>
</dbReference>
<dbReference type="PANTHER" id="PTHR21152">
    <property type="entry name" value="AMINOTRANSFERASE CLASS V"/>
    <property type="match status" value="1"/>
</dbReference>
<reference evidence="11 12" key="1">
    <citation type="submission" date="2017-09" db="EMBL/GenBank/DDBJ databases">
        <title>Depth-based differentiation of microbial function through sediment-hosted aquifers and enrichment of novel symbionts in the deep terrestrial subsurface.</title>
        <authorList>
            <person name="Probst A.J."/>
            <person name="Ladd B."/>
            <person name="Jarett J.K."/>
            <person name="Geller-Mcgrath D.E."/>
            <person name="Sieber C.M."/>
            <person name="Emerson J.B."/>
            <person name="Anantharaman K."/>
            <person name="Thomas B.C."/>
            <person name="Malmstrom R."/>
            <person name="Stieglmeier M."/>
            <person name="Klingl A."/>
            <person name="Woyke T."/>
            <person name="Ryan C.M."/>
            <person name="Banfield J.F."/>
        </authorList>
    </citation>
    <scope>NUCLEOTIDE SEQUENCE [LARGE SCALE GENOMIC DNA]</scope>
    <source>
        <strain evidence="11">CG12_big_fil_rev_8_21_14_0_65_43_15</strain>
    </source>
</reference>
<comment type="cofactor">
    <cofactor evidence="1 7 9">
        <name>pyridoxal 5'-phosphate</name>
        <dbReference type="ChEBI" id="CHEBI:597326"/>
    </cofactor>
</comment>
<evidence type="ECO:0000313" key="12">
    <source>
        <dbReference type="Proteomes" id="UP000231267"/>
    </source>
</evidence>
<dbReference type="InterPro" id="IPR015424">
    <property type="entry name" value="PyrdxlP-dep_Trfase"/>
</dbReference>
<feature type="modified residue" description="N6-(pyridoxal phosphate)lysine" evidence="7">
    <location>
        <position position="190"/>
    </location>
</feature>
<name>A0A2J0LL25_9BACT</name>
<dbReference type="InterPro" id="IPR015422">
    <property type="entry name" value="PyrdxlP-dep_Trfase_small"/>
</dbReference>
<proteinExistence type="inferred from homology"/>
<dbReference type="GO" id="GO:0008453">
    <property type="term" value="F:alanine-glyoxylate transaminase activity"/>
    <property type="evidence" value="ECO:0007669"/>
    <property type="project" value="TreeGrafter"/>
</dbReference>
<dbReference type="GO" id="GO:0004760">
    <property type="term" value="F:L-serine-pyruvate transaminase activity"/>
    <property type="evidence" value="ECO:0007669"/>
    <property type="project" value="TreeGrafter"/>
</dbReference>
<dbReference type="Proteomes" id="UP000231267">
    <property type="component" value="Unassembled WGS sequence"/>
</dbReference>
<dbReference type="AlphaFoldDB" id="A0A2J0LL25"/>
<dbReference type="SUPFAM" id="SSF53383">
    <property type="entry name" value="PLP-dependent transferases"/>
    <property type="match status" value="1"/>
</dbReference>
<dbReference type="Gene3D" id="3.40.640.10">
    <property type="entry name" value="Type I PLP-dependent aspartate aminotransferase-like (Major domain)"/>
    <property type="match status" value="1"/>
</dbReference>
<accession>A0A2J0LL25</accession>
<evidence type="ECO:0000259" key="10">
    <source>
        <dbReference type="Pfam" id="PF00266"/>
    </source>
</evidence>
<dbReference type="Pfam" id="PF00266">
    <property type="entry name" value="Aminotran_5"/>
    <property type="match status" value="1"/>
</dbReference>
<keyword evidence="4 11" id="KW-0808">Transferase</keyword>
<evidence type="ECO:0000256" key="9">
    <source>
        <dbReference type="RuleBase" id="RU004504"/>
    </source>
</evidence>
<gene>
    <name evidence="11" type="ORF">COW11_03885</name>
</gene>
<evidence type="ECO:0000256" key="5">
    <source>
        <dbReference type="ARBA" id="ARBA00022898"/>
    </source>
</evidence>
<sequence length="379" mass="40727">MKKLYLMTPGPTPVPEAVMLEMAKPIIHHRTAQFQEIIKQVEEDLKYVFQTKNDVLIFASSGTGAMEAAVCNLLSAQDTVIVVRTGKFGERWTEICKAYGVKSVDIDIEWGHAADPKIIEDALKKEPNAKAVFVTLCETSTGAEINTKAIADITSKTKAVLVVDAISGLGACQLKTDEWGVDVVVSGSQKGLMIPPGLGFVSVSPKAWELVKQSKSPKYYFDFVASKKALDKTDTPYTPAITLIIGLAKALKMIKEETIEAVWSRHAKMAQATRAAVVAMGLELFAPTAPSAAVTPVKAPAGIDGEQIVKLLKSKYGIWVAGGQAQLKGKVFRIAHLGYMTATDILMTISALEMVLVELGVKIKQGAGIAAAQQELAKK</sequence>
<keyword evidence="3 11" id="KW-0032">Aminotransferase</keyword>
<evidence type="ECO:0000256" key="4">
    <source>
        <dbReference type="ARBA" id="ARBA00022679"/>
    </source>
</evidence>
<protein>
    <submittedName>
        <fullName evidence="11">Aminotransferase</fullName>
    </submittedName>
</protein>
<evidence type="ECO:0000313" key="11">
    <source>
        <dbReference type="EMBL" id="PIW66323.1"/>
    </source>
</evidence>
<dbReference type="InterPro" id="IPR020578">
    <property type="entry name" value="Aminotrans_V_PyrdxlP_BS"/>
</dbReference>
<evidence type="ECO:0000256" key="1">
    <source>
        <dbReference type="ARBA" id="ARBA00001933"/>
    </source>
</evidence>
<dbReference type="InterPro" id="IPR015421">
    <property type="entry name" value="PyrdxlP-dep_Trfase_major"/>
</dbReference>
<dbReference type="InterPro" id="IPR024169">
    <property type="entry name" value="SP_NH2Trfase/AEP_transaminase"/>
</dbReference>
<dbReference type="EMBL" id="PFGP01000093">
    <property type="protein sequence ID" value="PIW66323.1"/>
    <property type="molecule type" value="Genomic_DNA"/>
</dbReference>
<evidence type="ECO:0000256" key="3">
    <source>
        <dbReference type="ARBA" id="ARBA00022576"/>
    </source>
</evidence>
<dbReference type="PIRSF" id="PIRSF000524">
    <property type="entry name" value="SPT"/>
    <property type="match status" value="1"/>
</dbReference>
<dbReference type="Gene3D" id="3.90.1150.10">
    <property type="entry name" value="Aspartate Aminotransferase, domain 1"/>
    <property type="match status" value="1"/>
</dbReference>
<organism evidence="11 12">
    <name type="scientific">Candidatus Taenaricola geysiri</name>
    <dbReference type="NCBI Taxonomy" id="1974752"/>
    <lineage>
        <taxon>Bacteria</taxon>
        <taxon>Pseudomonadati</taxon>
        <taxon>Candidatus Omnitrophota</taxon>
        <taxon>Candidatus Taenaricola</taxon>
    </lineage>
</organism>
<evidence type="ECO:0000256" key="6">
    <source>
        <dbReference type="PIRSR" id="PIRSR000524-1"/>
    </source>
</evidence>
<evidence type="ECO:0000256" key="2">
    <source>
        <dbReference type="ARBA" id="ARBA00009236"/>
    </source>
</evidence>
<dbReference type="FunFam" id="3.90.1150.10:FF:000031">
    <property type="entry name" value="Serine--glyoxylate aminotransferase"/>
    <property type="match status" value="1"/>
</dbReference>
<evidence type="ECO:0000256" key="8">
    <source>
        <dbReference type="RuleBase" id="RU004075"/>
    </source>
</evidence>
<dbReference type="FunFam" id="3.40.640.10:FF:000027">
    <property type="entry name" value="Serine--pyruvate aminotransferase, mitochondrial"/>
    <property type="match status" value="1"/>
</dbReference>
<dbReference type="PANTHER" id="PTHR21152:SF40">
    <property type="entry name" value="ALANINE--GLYOXYLATE AMINOTRANSFERASE"/>
    <property type="match status" value="1"/>
</dbReference>
<comment type="similarity">
    <text evidence="2 8">Belongs to the class-V pyridoxal-phosphate-dependent aminotransferase family.</text>
</comment>